<dbReference type="InParanoid" id="A0A1X7VBA8"/>
<dbReference type="InterPro" id="IPR013106">
    <property type="entry name" value="Ig_V-set"/>
</dbReference>
<proteinExistence type="predicted"/>
<protein>
    <recommendedName>
        <fullName evidence="2">Ig-like domain-containing protein</fullName>
    </recommendedName>
</protein>
<dbReference type="InterPro" id="IPR003598">
    <property type="entry name" value="Ig_sub2"/>
</dbReference>
<dbReference type="InterPro" id="IPR050380">
    <property type="entry name" value="Immune_Resp_Modulators"/>
</dbReference>
<dbReference type="EnsemblMetazoa" id="Aqu2.1.37268_001">
    <property type="protein sequence ID" value="Aqu2.1.37268_001"/>
    <property type="gene ID" value="Aqu2.1.37268"/>
</dbReference>
<dbReference type="InterPro" id="IPR007110">
    <property type="entry name" value="Ig-like_dom"/>
</dbReference>
<dbReference type="Pfam" id="PF07686">
    <property type="entry name" value="V-set"/>
    <property type="match status" value="1"/>
</dbReference>
<dbReference type="AlphaFoldDB" id="A0A1X7VBA8"/>
<keyword evidence="1" id="KW-0732">Signal</keyword>
<dbReference type="SMART" id="SM00406">
    <property type="entry name" value="IGv"/>
    <property type="match status" value="2"/>
</dbReference>
<evidence type="ECO:0000313" key="3">
    <source>
        <dbReference type="EnsemblMetazoa" id="Aqu2.1.37268_001"/>
    </source>
</evidence>
<feature type="domain" description="Ig-like" evidence="2">
    <location>
        <begin position="291"/>
        <end position="390"/>
    </location>
</feature>
<reference evidence="3" key="1">
    <citation type="submission" date="2017-05" db="UniProtKB">
        <authorList>
            <consortium name="EnsemblMetazoa"/>
        </authorList>
    </citation>
    <scope>IDENTIFICATION</scope>
</reference>
<feature type="domain" description="Ig-like" evidence="2">
    <location>
        <begin position="190"/>
        <end position="286"/>
    </location>
</feature>
<accession>A0A1X7VBA8</accession>
<dbReference type="InterPro" id="IPR013783">
    <property type="entry name" value="Ig-like_fold"/>
</dbReference>
<dbReference type="PROSITE" id="PS50835">
    <property type="entry name" value="IG_LIKE"/>
    <property type="match status" value="2"/>
</dbReference>
<dbReference type="CDD" id="cd00096">
    <property type="entry name" value="Ig"/>
    <property type="match status" value="1"/>
</dbReference>
<dbReference type="Gene3D" id="2.60.40.10">
    <property type="entry name" value="Immunoglobulins"/>
    <property type="match status" value="2"/>
</dbReference>
<dbReference type="SUPFAM" id="SSF48726">
    <property type="entry name" value="Immunoglobulin"/>
    <property type="match status" value="2"/>
</dbReference>
<evidence type="ECO:0000256" key="1">
    <source>
        <dbReference type="SAM" id="SignalP"/>
    </source>
</evidence>
<name>A0A1X7VBA8_AMPQE</name>
<organism evidence="3">
    <name type="scientific">Amphimedon queenslandica</name>
    <name type="common">Sponge</name>
    <dbReference type="NCBI Taxonomy" id="400682"/>
    <lineage>
        <taxon>Eukaryota</taxon>
        <taxon>Metazoa</taxon>
        <taxon>Porifera</taxon>
        <taxon>Demospongiae</taxon>
        <taxon>Heteroscleromorpha</taxon>
        <taxon>Haplosclerida</taxon>
        <taxon>Niphatidae</taxon>
        <taxon>Amphimedon</taxon>
    </lineage>
</organism>
<dbReference type="SMART" id="SM00409">
    <property type="entry name" value="IG"/>
    <property type="match status" value="2"/>
</dbReference>
<feature type="signal peptide" evidence="1">
    <location>
        <begin position="1"/>
        <end position="20"/>
    </location>
</feature>
<evidence type="ECO:0000259" key="2">
    <source>
        <dbReference type="PROSITE" id="PS50835"/>
    </source>
</evidence>
<dbReference type="InterPro" id="IPR036179">
    <property type="entry name" value="Ig-like_dom_sf"/>
</dbReference>
<dbReference type="PANTHER" id="PTHR23411">
    <property type="entry name" value="TAPASIN"/>
    <property type="match status" value="1"/>
</dbReference>
<dbReference type="Pfam" id="PF13927">
    <property type="entry name" value="Ig_3"/>
    <property type="match status" value="1"/>
</dbReference>
<dbReference type="InterPro" id="IPR003599">
    <property type="entry name" value="Ig_sub"/>
</dbReference>
<sequence>MRSLFLVIIPGFAVSTPSNANQVKDPYIFCNYIDKITLACRLYDGVTNEGLAFNSDHFVEWKKSFWIVFYAYAIPLNHSLTRIDIYYYSNPSLGYGLYGMSRLKVFTFHPYVDHIHFTFINNYEVSQSDNDTRKLSMIALDPKPLTNEHTFNYYIGLNFFLTSSDLVTQTLISEIRLFTDKDPIPFPAVPIVFKSPNETLLLDRVQSSLNLSCTVVNNGTFNWTWTGPGVSNGVIKVADTTRTSILMLSNISAADAGNYTCSASYLAMGESVWGVIEPNTNTRTINLILFSSVSTPADTVIVGEGNDATLSCLFTGYLPKYYGVSWSGLIPAGTEFMVDNLENTRYKIQHGGSSTSPGVKIILVIKSAKVADSGLYTCSVSGTTLRKTILLMVVTQKKIWQVELE</sequence>
<dbReference type="SMART" id="SM00408">
    <property type="entry name" value="IGc2"/>
    <property type="match status" value="2"/>
</dbReference>
<feature type="chain" id="PRO_5013390338" description="Ig-like domain-containing protein" evidence="1">
    <location>
        <begin position="21"/>
        <end position="405"/>
    </location>
</feature>
<dbReference type="STRING" id="400682.A0A1X7VBA8"/>